<evidence type="ECO:0000256" key="2">
    <source>
        <dbReference type="ARBA" id="ARBA00009694"/>
    </source>
</evidence>
<dbReference type="PANTHER" id="PTHR43461:SF1">
    <property type="entry name" value="TRANSMEMBRANE PROTEIN 256"/>
    <property type="match status" value="1"/>
</dbReference>
<keyword evidence="4 6" id="KW-1133">Transmembrane helix</keyword>
<gene>
    <name evidence="8" type="ORF">DI544_07360</name>
</gene>
<evidence type="ECO:0000313" key="9">
    <source>
        <dbReference type="Proteomes" id="UP000249229"/>
    </source>
</evidence>
<comment type="subcellular location">
    <subcellularLocation>
        <location evidence="1">Membrane</location>
        <topology evidence="1">Multi-pass membrane protein</topology>
    </subcellularLocation>
</comment>
<evidence type="ECO:0000256" key="7">
    <source>
        <dbReference type="SAM" id="SignalP"/>
    </source>
</evidence>
<evidence type="ECO:0000256" key="3">
    <source>
        <dbReference type="ARBA" id="ARBA00022692"/>
    </source>
</evidence>
<keyword evidence="5 6" id="KW-0472">Membrane</keyword>
<protein>
    <submittedName>
        <fullName evidence="8">DUF423 domain-containing protein</fullName>
    </submittedName>
</protein>
<accession>A0A2W5P6M9</accession>
<dbReference type="Pfam" id="PF04241">
    <property type="entry name" value="DUF423"/>
    <property type="match status" value="1"/>
</dbReference>
<evidence type="ECO:0000256" key="1">
    <source>
        <dbReference type="ARBA" id="ARBA00004141"/>
    </source>
</evidence>
<keyword evidence="3 6" id="KW-0812">Transmembrane</keyword>
<feature type="transmembrane region" description="Helical" evidence="6">
    <location>
        <begin position="38"/>
        <end position="54"/>
    </location>
</feature>
<proteinExistence type="inferred from homology"/>
<dbReference type="GO" id="GO:0005886">
    <property type="term" value="C:plasma membrane"/>
    <property type="evidence" value="ECO:0007669"/>
    <property type="project" value="TreeGrafter"/>
</dbReference>
<feature type="signal peptide" evidence="7">
    <location>
        <begin position="1"/>
        <end position="25"/>
    </location>
</feature>
<dbReference type="InterPro" id="IPR006696">
    <property type="entry name" value="DUF423"/>
</dbReference>
<comment type="similarity">
    <text evidence="2">Belongs to the UPF0382 family.</text>
</comment>
<dbReference type="Proteomes" id="UP000249229">
    <property type="component" value="Unassembled WGS sequence"/>
</dbReference>
<name>A0A2W5P6M9_9SPHN</name>
<feature type="chain" id="PRO_5016110928" evidence="7">
    <location>
        <begin position="26"/>
        <end position="110"/>
    </location>
</feature>
<dbReference type="AlphaFoldDB" id="A0A2W5P6M9"/>
<reference evidence="8 9" key="1">
    <citation type="submission" date="2017-08" db="EMBL/GenBank/DDBJ databases">
        <title>Infants hospitalized years apart are colonized by the same room-sourced microbial strains.</title>
        <authorList>
            <person name="Brooks B."/>
            <person name="Olm M.R."/>
            <person name="Firek B.A."/>
            <person name="Baker R."/>
            <person name="Thomas B.C."/>
            <person name="Morowitz M.J."/>
            <person name="Banfield J.F."/>
        </authorList>
    </citation>
    <scope>NUCLEOTIDE SEQUENCE [LARGE SCALE GENOMIC DNA]</scope>
    <source>
        <strain evidence="8">S2_005_001_R1_22</strain>
    </source>
</reference>
<dbReference type="EMBL" id="QFQI01000004">
    <property type="protein sequence ID" value="PZQ60754.1"/>
    <property type="molecule type" value="Genomic_DNA"/>
</dbReference>
<organism evidence="8 9">
    <name type="scientific">Sphingomonas taxi</name>
    <dbReference type="NCBI Taxonomy" id="1549858"/>
    <lineage>
        <taxon>Bacteria</taxon>
        <taxon>Pseudomonadati</taxon>
        <taxon>Pseudomonadota</taxon>
        <taxon>Alphaproteobacteria</taxon>
        <taxon>Sphingomonadales</taxon>
        <taxon>Sphingomonadaceae</taxon>
        <taxon>Sphingomonas</taxon>
    </lineage>
</organism>
<comment type="caution">
    <text evidence="8">The sequence shown here is derived from an EMBL/GenBank/DDBJ whole genome shotgun (WGS) entry which is preliminary data.</text>
</comment>
<evidence type="ECO:0000256" key="5">
    <source>
        <dbReference type="ARBA" id="ARBA00023136"/>
    </source>
</evidence>
<keyword evidence="7" id="KW-0732">Signal</keyword>
<evidence type="ECO:0000256" key="4">
    <source>
        <dbReference type="ARBA" id="ARBA00022989"/>
    </source>
</evidence>
<feature type="transmembrane region" description="Helical" evidence="6">
    <location>
        <begin position="61"/>
        <end position="81"/>
    </location>
</feature>
<evidence type="ECO:0000256" key="6">
    <source>
        <dbReference type="SAM" id="Phobius"/>
    </source>
</evidence>
<evidence type="ECO:0000313" key="8">
    <source>
        <dbReference type="EMBL" id="PZQ60754.1"/>
    </source>
</evidence>
<dbReference type="PANTHER" id="PTHR43461">
    <property type="entry name" value="TRANSMEMBRANE PROTEIN 256"/>
    <property type="match status" value="1"/>
</dbReference>
<feature type="transmembrane region" description="Helical" evidence="6">
    <location>
        <begin position="87"/>
        <end position="108"/>
    </location>
</feature>
<sequence length="110" mass="11184">MNLIVVLAALSGALAVAAGAFGAHGASGAAVEWLKTGAHYQLVHALAALLALRLEARGPAWLFVTGGALFAGTLYLMALGLPRWLGAVTPIGGTLLIAGWLWLAWIGARG</sequence>